<dbReference type="SMART" id="SM00382">
    <property type="entry name" value="AAA"/>
    <property type="match status" value="1"/>
</dbReference>
<dbReference type="InterPro" id="IPR032823">
    <property type="entry name" value="BCA_ABC_TP_C"/>
</dbReference>
<proteinExistence type="predicted"/>
<dbReference type="InterPro" id="IPR003439">
    <property type="entry name" value="ABC_transporter-like_ATP-bd"/>
</dbReference>
<dbReference type="GO" id="GO:0042941">
    <property type="term" value="P:D-alanine transmembrane transport"/>
    <property type="evidence" value="ECO:0007669"/>
    <property type="project" value="TreeGrafter"/>
</dbReference>
<evidence type="ECO:0000256" key="2">
    <source>
        <dbReference type="ARBA" id="ARBA00022741"/>
    </source>
</evidence>
<dbReference type="GO" id="GO:0005304">
    <property type="term" value="F:L-valine transmembrane transporter activity"/>
    <property type="evidence" value="ECO:0007669"/>
    <property type="project" value="TreeGrafter"/>
</dbReference>
<dbReference type="PANTHER" id="PTHR45772:SF7">
    <property type="entry name" value="AMINO ACID ABC TRANSPORTER ATP-BINDING PROTEIN"/>
    <property type="match status" value="1"/>
</dbReference>
<dbReference type="InterPro" id="IPR051120">
    <property type="entry name" value="ABC_AA/LPS_Transport"/>
</dbReference>
<dbReference type="GO" id="GO:0015192">
    <property type="term" value="F:L-phenylalanine transmembrane transporter activity"/>
    <property type="evidence" value="ECO:0007669"/>
    <property type="project" value="TreeGrafter"/>
</dbReference>
<dbReference type="FunFam" id="3.40.50.300:FF:000421">
    <property type="entry name" value="Branched-chain amino acid ABC transporter ATP-binding protein"/>
    <property type="match status" value="1"/>
</dbReference>
<dbReference type="CDD" id="cd03219">
    <property type="entry name" value="ABC_Mj1267_LivG_branched"/>
    <property type="match status" value="1"/>
</dbReference>
<feature type="domain" description="ABC transporter" evidence="4">
    <location>
        <begin position="4"/>
        <end position="251"/>
    </location>
</feature>
<accession>A0A6J4UUD1</accession>
<evidence type="ECO:0000259" key="4">
    <source>
        <dbReference type="PROSITE" id="PS50893"/>
    </source>
</evidence>
<dbReference type="InterPro" id="IPR003593">
    <property type="entry name" value="AAA+_ATPase"/>
</dbReference>
<dbReference type="PROSITE" id="PS50893">
    <property type="entry name" value="ABC_TRANSPORTER_2"/>
    <property type="match status" value="1"/>
</dbReference>
<dbReference type="GO" id="GO:1903806">
    <property type="term" value="P:L-isoleucine import across plasma membrane"/>
    <property type="evidence" value="ECO:0007669"/>
    <property type="project" value="TreeGrafter"/>
</dbReference>
<dbReference type="InterPro" id="IPR027417">
    <property type="entry name" value="P-loop_NTPase"/>
</dbReference>
<dbReference type="GO" id="GO:0015808">
    <property type="term" value="P:L-alanine transport"/>
    <property type="evidence" value="ECO:0007669"/>
    <property type="project" value="TreeGrafter"/>
</dbReference>
<gene>
    <name evidence="5" type="ORF">AVDCRST_MAG18-1015</name>
</gene>
<dbReference type="GO" id="GO:0005524">
    <property type="term" value="F:ATP binding"/>
    <property type="evidence" value="ECO:0007669"/>
    <property type="project" value="UniProtKB-KW"/>
</dbReference>
<dbReference type="Gene3D" id="3.40.50.300">
    <property type="entry name" value="P-loop containing nucleotide triphosphate hydrolases"/>
    <property type="match status" value="1"/>
</dbReference>
<sequence length="253" mass="27370">MTLLRVEGLTRRFGGVVAVDDVSFTVGAGEIVGLIGPNGAGKTTVINLLTGLLRPSSGQIEFNGARLDSLTPHRIARAGVARTYQNIRLFRGLSALDNVIVGTHLRTRASFAARLAFAPAVRREEAEARETARALLARVNLGQREAARATSLPYGEQRRLEIARALAAQPELLLLDEPAAGMNPAEMDVLIALIRSLRDEGQTILLIEHNMQVVMGVCDRIVVLNFGRKIAEGTPAEISRDKDVITAYLGEEE</sequence>
<dbReference type="Pfam" id="PF00005">
    <property type="entry name" value="ABC_tran"/>
    <property type="match status" value="1"/>
</dbReference>
<evidence type="ECO:0000256" key="3">
    <source>
        <dbReference type="ARBA" id="ARBA00022840"/>
    </source>
</evidence>
<reference evidence="5" key="1">
    <citation type="submission" date="2020-02" db="EMBL/GenBank/DDBJ databases">
        <authorList>
            <person name="Meier V. D."/>
        </authorList>
    </citation>
    <scope>NUCLEOTIDE SEQUENCE</scope>
    <source>
        <strain evidence="5">AVDCRST_MAG18</strain>
    </source>
</reference>
<name>A0A6J4UUD1_9BACT</name>
<dbReference type="SUPFAM" id="SSF52540">
    <property type="entry name" value="P-loop containing nucleoside triphosphate hydrolases"/>
    <property type="match status" value="1"/>
</dbReference>
<dbReference type="GO" id="GO:0016887">
    <property type="term" value="F:ATP hydrolysis activity"/>
    <property type="evidence" value="ECO:0007669"/>
    <property type="project" value="InterPro"/>
</dbReference>
<dbReference type="PANTHER" id="PTHR45772">
    <property type="entry name" value="CONSERVED COMPONENT OF ABC TRANSPORTER FOR NATURAL AMINO ACIDS-RELATED"/>
    <property type="match status" value="1"/>
</dbReference>
<keyword evidence="3 5" id="KW-0067">ATP-binding</keyword>
<dbReference type="Pfam" id="PF12399">
    <property type="entry name" value="BCA_ABC_TP_C"/>
    <property type="match status" value="1"/>
</dbReference>
<dbReference type="AlphaFoldDB" id="A0A6J4UUD1"/>
<evidence type="ECO:0000313" key="5">
    <source>
        <dbReference type="EMBL" id="CAA9560224.1"/>
    </source>
</evidence>
<keyword evidence="2" id="KW-0547">Nucleotide-binding</keyword>
<dbReference type="GO" id="GO:0015188">
    <property type="term" value="F:L-isoleucine transmembrane transporter activity"/>
    <property type="evidence" value="ECO:0007669"/>
    <property type="project" value="TreeGrafter"/>
</dbReference>
<organism evidence="5">
    <name type="scientific">uncultured Thermomicrobiales bacterium</name>
    <dbReference type="NCBI Taxonomy" id="1645740"/>
    <lineage>
        <taxon>Bacteria</taxon>
        <taxon>Pseudomonadati</taxon>
        <taxon>Thermomicrobiota</taxon>
        <taxon>Thermomicrobia</taxon>
        <taxon>Thermomicrobiales</taxon>
        <taxon>environmental samples</taxon>
    </lineage>
</organism>
<evidence type="ECO:0000256" key="1">
    <source>
        <dbReference type="ARBA" id="ARBA00022448"/>
    </source>
</evidence>
<protein>
    <submittedName>
        <fullName evidence="5">Branched-chain amino acid transport ATP-binding protein LivG</fullName>
    </submittedName>
</protein>
<dbReference type="GO" id="GO:0005886">
    <property type="term" value="C:plasma membrane"/>
    <property type="evidence" value="ECO:0007669"/>
    <property type="project" value="TreeGrafter"/>
</dbReference>
<dbReference type="EMBL" id="CADCWN010000071">
    <property type="protein sequence ID" value="CAA9560224.1"/>
    <property type="molecule type" value="Genomic_DNA"/>
</dbReference>
<keyword evidence="1" id="KW-0813">Transport</keyword>
<dbReference type="GO" id="GO:1903805">
    <property type="term" value="P:L-valine import across plasma membrane"/>
    <property type="evidence" value="ECO:0007669"/>
    <property type="project" value="TreeGrafter"/>
</dbReference>